<dbReference type="GO" id="GO:0000166">
    <property type="term" value="F:nucleotide binding"/>
    <property type="evidence" value="ECO:0007669"/>
    <property type="project" value="InterPro"/>
</dbReference>
<reference evidence="5" key="1">
    <citation type="journal article" date="2015" name="Genome Announc.">
        <title>Draft Genome Sequences of Anaerolinea thermolimosa IMO-1, Bellilinea caldifistulae GOMI-1, Leptolinea tardivitalis YMTK-2, Levilinea saccharolytica KIBI-1, Longilinea arvoryzae KOME-1, Previously Described as Members of the Class Anaerolineae (Chloroflexi).</title>
        <authorList>
            <person name="Matsuura N."/>
            <person name="Tourlousse M.D."/>
            <person name="Ohashi A."/>
            <person name="Hugenholtz P."/>
            <person name="Sekiguchi Y."/>
        </authorList>
    </citation>
    <scope>NUCLEOTIDE SEQUENCE</scope>
    <source>
        <strain evidence="5">KIBI-1</strain>
    </source>
</reference>
<dbReference type="NCBIfam" id="TIGR04380">
    <property type="entry name" value="myo_inos_iolG"/>
    <property type="match status" value="1"/>
</dbReference>
<dbReference type="InterPro" id="IPR030827">
    <property type="entry name" value="Myo_inos_IolG"/>
</dbReference>
<evidence type="ECO:0000256" key="2">
    <source>
        <dbReference type="ARBA" id="ARBA00023002"/>
    </source>
</evidence>
<dbReference type="Gene3D" id="3.30.360.10">
    <property type="entry name" value="Dihydrodipicolinate Reductase, domain 2"/>
    <property type="match status" value="1"/>
</dbReference>
<dbReference type="Pfam" id="PF22725">
    <property type="entry name" value="GFO_IDH_MocA_C3"/>
    <property type="match status" value="1"/>
</dbReference>
<organism evidence="5">
    <name type="scientific">Levilinea saccharolytica</name>
    <dbReference type="NCBI Taxonomy" id="229921"/>
    <lineage>
        <taxon>Bacteria</taxon>
        <taxon>Bacillati</taxon>
        <taxon>Chloroflexota</taxon>
        <taxon>Anaerolineae</taxon>
        <taxon>Anaerolineales</taxon>
        <taxon>Anaerolineaceae</taxon>
        <taxon>Levilinea</taxon>
    </lineage>
</organism>
<dbReference type="EMBL" id="DF967975">
    <property type="protein sequence ID" value="GAP19507.1"/>
    <property type="molecule type" value="Genomic_DNA"/>
</dbReference>
<keyword evidence="2" id="KW-0560">Oxidoreductase</keyword>
<dbReference type="FunFam" id="3.30.360.10:FF:000023">
    <property type="entry name" value="Inositol 2-dehydrogenase"/>
    <property type="match status" value="1"/>
</dbReference>
<sequence length="340" mass="36521">MKQEKILRFGVIGAGRIGKIHAENLANRVPGAEVAAIADVNLEMAQETAARLRIPAVYADYHQILADPNIDAVAICSSTDTHAHIVVEAAQAGKHIFCEKPIDHDLAKIDAALEAVKKAGVKLQIGFNRRFDPNFAHVRELVSQGKVGDLHLLRITSRDPAPPPVSYVKVSGGMFLDMTIHDFDMARFLSGSEVEEVFVAAGVLVDPGIGEAGDVDTAIITLKFANGAIGTIDNSRKAVYGYDQRVEVFGSGGMAAAANNTPHNDVYVDAEGVHAAKPLYFFLERYMESFIAEMKAFVAAVQNDTTPPVGGMDGRIPVVIGMAAKKSYLENRPVKLSEIG</sequence>
<proteinExistence type="inferred from homology"/>
<dbReference type="Gene3D" id="3.40.50.720">
    <property type="entry name" value="NAD(P)-binding Rossmann-like Domain"/>
    <property type="match status" value="1"/>
</dbReference>
<evidence type="ECO:0000259" key="3">
    <source>
        <dbReference type="Pfam" id="PF01408"/>
    </source>
</evidence>
<feature type="domain" description="Gfo/Idh/MocA-like oxidoreductase N-terminal" evidence="3">
    <location>
        <begin position="7"/>
        <end position="127"/>
    </location>
</feature>
<evidence type="ECO:0000313" key="5">
    <source>
        <dbReference type="EMBL" id="GAP19507.1"/>
    </source>
</evidence>
<evidence type="ECO:0000259" key="4">
    <source>
        <dbReference type="Pfam" id="PF22725"/>
    </source>
</evidence>
<dbReference type="InterPro" id="IPR055170">
    <property type="entry name" value="GFO_IDH_MocA-like_dom"/>
</dbReference>
<dbReference type="SUPFAM" id="SSF51735">
    <property type="entry name" value="NAD(P)-binding Rossmann-fold domains"/>
    <property type="match status" value="1"/>
</dbReference>
<dbReference type="PANTHER" id="PTHR42840">
    <property type="entry name" value="NAD(P)-BINDING ROSSMANN-FOLD SUPERFAMILY PROTEIN-RELATED"/>
    <property type="match status" value="1"/>
</dbReference>
<dbReference type="GO" id="GO:0016491">
    <property type="term" value="F:oxidoreductase activity"/>
    <property type="evidence" value="ECO:0007669"/>
    <property type="project" value="UniProtKB-KW"/>
</dbReference>
<dbReference type="Pfam" id="PF01408">
    <property type="entry name" value="GFO_IDH_MocA"/>
    <property type="match status" value="1"/>
</dbReference>
<protein>
    <submittedName>
        <fullName evidence="5">Myo-inositol 2-dehydrogenase</fullName>
    </submittedName>
</protein>
<dbReference type="InterPro" id="IPR000683">
    <property type="entry name" value="Gfo/Idh/MocA-like_OxRdtase_N"/>
</dbReference>
<evidence type="ECO:0000256" key="1">
    <source>
        <dbReference type="ARBA" id="ARBA00010928"/>
    </source>
</evidence>
<dbReference type="InterPro" id="IPR036291">
    <property type="entry name" value="NAD(P)-bd_dom_sf"/>
</dbReference>
<dbReference type="SUPFAM" id="SSF55347">
    <property type="entry name" value="Glyceraldehyde-3-phosphate dehydrogenase-like, C-terminal domain"/>
    <property type="match status" value="1"/>
</dbReference>
<comment type="similarity">
    <text evidence="1">Belongs to the Gfo/Idh/MocA family.</text>
</comment>
<accession>A0A0M8JQ45</accession>
<feature type="domain" description="GFO/IDH/MocA-like oxidoreductase" evidence="4">
    <location>
        <begin position="135"/>
        <end position="255"/>
    </location>
</feature>
<dbReference type="PANTHER" id="PTHR42840:SF3">
    <property type="entry name" value="BINDING ROSSMANN FOLD OXIDOREDUCTASE, PUTATIVE (AFU_ORTHOLOGUE AFUA_2G10240)-RELATED"/>
    <property type="match status" value="1"/>
</dbReference>
<dbReference type="AlphaFoldDB" id="A0A0M8JQ45"/>
<name>A0A0M8JQ45_9CHLR</name>
<gene>
    <name evidence="5" type="ORF">LSAC_03411</name>
</gene>